<dbReference type="GO" id="GO:0015808">
    <property type="term" value="P:L-alanine transport"/>
    <property type="evidence" value="ECO:0007669"/>
    <property type="project" value="TreeGrafter"/>
</dbReference>
<dbReference type="PANTHER" id="PTHR11795:SF371">
    <property type="entry name" value="HIGH-AFFINITY BRANCHED-CHAIN AMINO ACID TRANSPORT SYSTEM PERMEASE PROTEIN LIVH"/>
    <property type="match status" value="1"/>
</dbReference>
<organism evidence="11 12">
    <name type="scientific">Phragmitibacter flavus</name>
    <dbReference type="NCBI Taxonomy" id="2576071"/>
    <lineage>
        <taxon>Bacteria</taxon>
        <taxon>Pseudomonadati</taxon>
        <taxon>Verrucomicrobiota</taxon>
        <taxon>Verrucomicrobiia</taxon>
        <taxon>Verrucomicrobiales</taxon>
        <taxon>Verrucomicrobiaceae</taxon>
        <taxon>Phragmitibacter</taxon>
    </lineage>
</organism>
<proteinExistence type="inferred from homology"/>
<feature type="transmembrane region" description="Helical" evidence="10">
    <location>
        <begin position="198"/>
        <end position="217"/>
    </location>
</feature>
<comment type="similarity">
    <text evidence="9">Belongs to the binding-protein-dependent transport system permease family. LivHM subfamily.</text>
</comment>
<keyword evidence="7 10" id="KW-1133">Transmembrane helix</keyword>
<evidence type="ECO:0000256" key="6">
    <source>
        <dbReference type="ARBA" id="ARBA00022970"/>
    </source>
</evidence>
<protein>
    <submittedName>
        <fullName evidence="11">Branched-chain amino acid ABC transporter permease</fullName>
    </submittedName>
</protein>
<accession>A0A5R8KCQ3</accession>
<evidence type="ECO:0000256" key="10">
    <source>
        <dbReference type="SAM" id="Phobius"/>
    </source>
</evidence>
<dbReference type="RefSeq" id="WP_138087120.1">
    <property type="nucleotide sequence ID" value="NZ_VAUV01000010.1"/>
</dbReference>
<feature type="transmembrane region" description="Helical" evidence="10">
    <location>
        <begin position="12"/>
        <end position="35"/>
    </location>
</feature>
<feature type="transmembrane region" description="Helical" evidence="10">
    <location>
        <begin position="237"/>
        <end position="265"/>
    </location>
</feature>
<dbReference type="Proteomes" id="UP000306196">
    <property type="component" value="Unassembled WGS sequence"/>
</dbReference>
<dbReference type="GO" id="GO:0015188">
    <property type="term" value="F:L-isoleucine transmembrane transporter activity"/>
    <property type="evidence" value="ECO:0007669"/>
    <property type="project" value="TreeGrafter"/>
</dbReference>
<evidence type="ECO:0000256" key="2">
    <source>
        <dbReference type="ARBA" id="ARBA00022448"/>
    </source>
</evidence>
<keyword evidence="6" id="KW-0029">Amino-acid transport</keyword>
<dbReference type="GO" id="GO:0015190">
    <property type="term" value="F:L-leucine transmembrane transporter activity"/>
    <property type="evidence" value="ECO:0007669"/>
    <property type="project" value="TreeGrafter"/>
</dbReference>
<dbReference type="PANTHER" id="PTHR11795">
    <property type="entry name" value="BRANCHED-CHAIN AMINO ACID TRANSPORT SYSTEM PERMEASE PROTEIN LIVH"/>
    <property type="match status" value="1"/>
</dbReference>
<keyword evidence="8 10" id="KW-0472">Membrane</keyword>
<comment type="caution">
    <text evidence="11">The sequence shown here is derived from an EMBL/GenBank/DDBJ whole genome shotgun (WGS) entry which is preliminary data.</text>
</comment>
<dbReference type="OrthoDB" id="9807115at2"/>
<dbReference type="CDD" id="cd06582">
    <property type="entry name" value="TM_PBP1_LivH_like"/>
    <property type="match status" value="1"/>
</dbReference>
<feature type="transmembrane region" description="Helical" evidence="10">
    <location>
        <begin position="145"/>
        <end position="169"/>
    </location>
</feature>
<feature type="transmembrane region" description="Helical" evidence="10">
    <location>
        <begin position="103"/>
        <end position="125"/>
    </location>
</feature>
<feature type="transmembrane region" description="Helical" evidence="10">
    <location>
        <begin position="277"/>
        <end position="296"/>
    </location>
</feature>
<dbReference type="GO" id="GO:0005304">
    <property type="term" value="F:L-valine transmembrane transporter activity"/>
    <property type="evidence" value="ECO:0007669"/>
    <property type="project" value="TreeGrafter"/>
</dbReference>
<reference evidence="11 12" key="1">
    <citation type="submission" date="2019-05" db="EMBL/GenBank/DDBJ databases">
        <title>Verrucobacter flavum gen. nov., sp. nov. a new member of the family Verrucomicrobiaceae.</title>
        <authorList>
            <person name="Szuroczki S."/>
            <person name="Abbaszade G."/>
            <person name="Szabo A."/>
            <person name="Felfoldi T."/>
            <person name="Schumann P."/>
            <person name="Boka K."/>
            <person name="Keki Z."/>
            <person name="Toumi M."/>
            <person name="Toth E."/>
        </authorList>
    </citation>
    <scope>NUCLEOTIDE SEQUENCE [LARGE SCALE GENOMIC DNA]</scope>
    <source>
        <strain evidence="11 12">MG-N-17</strain>
    </source>
</reference>
<dbReference type="GO" id="GO:0042941">
    <property type="term" value="P:D-alanine transmembrane transport"/>
    <property type="evidence" value="ECO:0007669"/>
    <property type="project" value="TreeGrafter"/>
</dbReference>
<sequence>MDWFLQQSVNGLALGSIYALIALGYTMVYGVLRFINFAHADILMLGAYAAFFLAPVVHPIIPLPSFTGAIVIMALSAAICAIIGIVIELLAYRPLRNRPRLTVLITAIGVSLFIEFTCQHEAVFGAATRAFPPLMPAADFKLGNIIISSNDIVVVVTTILLLFALWFIVQRTRIGTAMRAVSFNQQAASLMGINISRIISFTFALGSALAAIAGILYAMRAPGIEPLMGMQPGIRAFVAAVLGGIGNLPGAAIGGLIIGLLETFAGGTPGLSNYRDGIAFAILILILLFKPAGILGKATVEKV</sequence>
<feature type="transmembrane region" description="Helical" evidence="10">
    <location>
        <begin position="42"/>
        <end position="61"/>
    </location>
</feature>
<comment type="subcellular location">
    <subcellularLocation>
        <location evidence="1">Cell membrane</location>
        <topology evidence="1">Multi-pass membrane protein</topology>
    </subcellularLocation>
</comment>
<dbReference type="InterPro" id="IPR052157">
    <property type="entry name" value="BCAA_transport_permease"/>
</dbReference>
<name>A0A5R8KCQ3_9BACT</name>
<keyword evidence="3" id="KW-1003">Cell membrane</keyword>
<evidence type="ECO:0000256" key="5">
    <source>
        <dbReference type="ARBA" id="ARBA00022692"/>
    </source>
</evidence>
<evidence type="ECO:0000256" key="8">
    <source>
        <dbReference type="ARBA" id="ARBA00023136"/>
    </source>
</evidence>
<keyword evidence="12" id="KW-1185">Reference proteome</keyword>
<dbReference type="GO" id="GO:0015192">
    <property type="term" value="F:L-phenylalanine transmembrane transporter activity"/>
    <property type="evidence" value="ECO:0007669"/>
    <property type="project" value="TreeGrafter"/>
</dbReference>
<keyword evidence="2" id="KW-0813">Transport</keyword>
<dbReference type="Pfam" id="PF02653">
    <property type="entry name" value="BPD_transp_2"/>
    <property type="match status" value="1"/>
</dbReference>
<dbReference type="InterPro" id="IPR001851">
    <property type="entry name" value="ABC_transp_permease"/>
</dbReference>
<evidence type="ECO:0000256" key="9">
    <source>
        <dbReference type="ARBA" id="ARBA00037998"/>
    </source>
</evidence>
<dbReference type="GO" id="GO:0005886">
    <property type="term" value="C:plasma membrane"/>
    <property type="evidence" value="ECO:0007669"/>
    <property type="project" value="UniProtKB-SubCell"/>
</dbReference>
<feature type="transmembrane region" description="Helical" evidence="10">
    <location>
        <begin position="67"/>
        <end position="91"/>
    </location>
</feature>
<dbReference type="AlphaFoldDB" id="A0A5R8KCQ3"/>
<evidence type="ECO:0000313" key="11">
    <source>
        <dbReference type="EMBL" id="TLD70063.1"/>
    </source>
</evidence>
<keyword evidence="4" id="KW-0997">Cell inner membrane</keyword>
<evidence type="ECO:0000313" key="12">
    <source>
        <dbReference type="Proteomes" id="UP000306196"/>
    </source>
</evidence>
<evidence type="ECO:0000256" key="4">
    <source>
        <dbReference type="ARBA" id="ARBA00022519"/>
    </source>
</evidence>
<evidence type="ECO:0000256" key="3">
    <source>
        <dbReference type="ARBA" id="ARBA00022475"/>
    </source>
</evidence>
<dbReference type="EMBL" id="VAUV01000010">
    <property type="protein sequence ID" value="TLD70063.1"/>
    <property type="molecule type" value="Genomic_DNA"/>
</dbReference>
<dbReference type="GO" id="GO:1903806">
    <property type="term" value="P:L-isoleucine import across plasma membrane"/>
    <property type="evidence" value="ECO:0007669"/>
    <property type="project" value="TreeGrafter"/>
</dbReference>
<gene>
    <name evidence="11" type="ORF">FEM03_15150</name>
</gene>
<evidence type="ECO:0000256" key="1">
    <source>
        <dbReference type="ARBA" id="ARBA00004651"/>
    </source>
</evidence>
<keyword evidence="5 10" id="KW-0812">Transmembrane</keyword>
<evidence type="ECO:0000256" key="7">
    <source>
        <dbReference type="ARBA" id="ARBA00022989"/>
    </source>
</evidence>